<evidence type="ECO:0000256" key="6">
    <source>
        <dbReference type="ARBA" id="ARBA00022837"/>
    </source>
</evidence>
<evidence type="ECO:0000256" key="4">
    <source>
        <dbReference type="ARBA" id="ARBA00022737"/>
    </source>
</evidence>
<evidence type="ECO:0000256" key="7">
    <source>
        <dbReference type="ARBA" id="ARBA00022963"/>
    </source>
</evidence>
<dbReference type="EMBL" id="BQNB010018817">
    <property type="protein sequence ID" value="GJT78593.1"/>
    <property type="molecule type" value="Genomic_DNA"/>
</dbReference>
<name>A0ABQ5GUW0_9ASTR</name>
<keyword evidence="8" id="KW-0443">Lipid metabolism</keyword>
<dbReference type="Pfam" id="PF12357">
    <property type="entry name" value="PLD_C"/>
    <property type="match status" value="1"/>
</dbReference>
<evidence type="ECO:0000313" key="10">
    <source>
        <dbReference type="EMBL" id="GJT78593.1"/>
    </source>
</evidence>
<keyword evidence="6" id="KW-0106">Calcium</keyword>
<dbReference type="PROSITE" id="PS50035">
    <property type="entry name" value="PLD"/>
    <property type="match status" value="1"/>
</dbReference>
<keyword evidence="5" id="KW-0378">Hydrolase</keyword>
<comment type="catalytic activity">
    <reaction evidence="1">
        <text>a 1,2-diacyl-sn-glycero-3-phosphocholine + H2O = a 1,2-diacyl-sn-glycero-3-phosphate + choline + H(+)</text>
        <dbReference type="Rhea" id="RHEA:14445"/>
        <dbReference type="ChEBI" id="CHEBI:15354"/>
        <dbReference type="ChEBI" id="CHEBI:15377"/>
        <dbReference type="ChEBI" id="CHEBI:15378"/>
        <dbReference type="ChEBI" id="CHEBI:57643"/>
        <dbReference type="ChEBI" id="CHEBI:58608"/>
        <dbReference type="EC" id="3.1.4.4"/>
    </reaction>
</comment>
<keyword evidence="3" id="KW-0479">Metal-binding</keyword>
<dbReference type="InterPro" id="IPR001736">
    <property type="entry name" value="PLipase_D/transphosphatidylase"/>
</dbReference>
<proteinExistence type="predicted"/>
<dbReference type="SMART" id="SM00155">
    <property type="entry name" value="PLDc"/>
    <property type="match status" value="1"/>
</dbReference>
<keyword evidence="11" id="KW-1185">Reference proteome</keyword>
<comment type="caution">
    <text evidence="10">The sequence shown here is derived from an EMBL/GenBank/DDBJ whole genome shotgun (WGS) entry which is preliminary data.</text>
</comment>
<keyword evidence="4" id="KW-0677">Repeat</keyword>
<evidence type="ECO:0000256" key="8">
    <source>
        <dbReference type="ARBA" id="ARBA00023098"/>
    </source>
</evidence>
<reference evidence="10" key="2">
    <citation type="submission" date="2022-01" db="EMBL/GenBank/DDBJ databases">
        <authorList>
            <person name="Yamashiro T."/>
            <person name="Shiraishi A."/>
            <person name="Satake H."/>
            <person name="Nakayama K."/>
        </authorList>
    </citation>
    <scope>NUCLEOTIDE SEQUENCE</scope>
</reference>
<keyword evidence="7" id="KW-0442">Lipid degradation</keyword>
<evidence type="ECO:0000256" key="3">
    <source>
        <dbReference type="ARBA" id="ARBA00022723"/>
    </source>
</evidence>
<gene>
    <name evidence="10" type="ORF">Tco_1045318</name>
</gene>
<evidence type="ECO:0000256" key="2">
    <source>
        <dbReference type="ARBA" id="ARBA00012027"/>
    </source>
</evidence>
<accession>A0ABQ5GUW0</accession>
<evidence type="ECO:0000256" key="5">
    <source>
        <dbReference type="ARBA" id="ARBA00022801"/>
    </source>
</evidence>
<dbReference type="InterPro" id="IPR015679">
    <property type="entry name" value="PLipase_D_fam"/>
</dbReference>
<dbReference type="PANTHER" id="PTHR18896:SF115">
    <property type="entry name" value="PHOSPHOLIPASE D ALPHA 1"/>
    <property type="match status" value="1"/>
</dbReference>
<dbReference type="SUPFAM" id="SSF56024">
    <property type="entry name" value="Phospholipase D/nuclease"/>
    <property type="match status" value="2"/>
</dbReference>
<dbReference type="EC" id="3.1.4.4" evidence="2"/>
<evidence type="ECO:0000259" key="9">
    <source>
        <dbReference type="PROSITE" id="PS50035"/>
    </source>
</evidence>
<dbReference type="Pfam" id="PF00614">
    <property type="entry name" value="PLDc"/>
    <property type="match status" value="1"/>
</dbReference>
<dbReference type="PANTHER" id="PTHR18896">
    <property type="entry name" value="PHOSPHOLIPASE D"/>
    <property type="match status" value="1"/>
</dbReference>
<organism evidence="10 11">
    <name type="scientific">Tanacetum coccineum</name>
    <dbReference type="NCBI Taxonomy" id="301880"/>
    <lineage>
        <taxon>Eukaryota</taxon>
        <taxon>Viridiplantae</taxon>
        <taxon>Streptophyta</taxon>
        <taxon>Embryophyta</taxon>
        <taxon>Tracheophyta</taxon>
        <taxon>Spermatophyta</taxon>
        <taxon>Magnoliopsida</taxon>
        <taxon>eudicotyledons</taxon>
        <taxon>Gunneridae</taxon>
        <taxon>Pentapetalae</taxon>
        <taxon>asterids</taxon>
        <taxon>campanulids</taxon>
        <taxon>Asterales</taxon>
        <taxon>Asteraceae</taxon>
        <taxon>Asteroideae</taxon>
        <taxon>Anthemideae</taxon>
        <taxon>Anthemidinae</taxon>
        <taxon>Tanacetum</taxon>
    </lineage>
</organism>
<dbReference type="Gene3D" id="3.30.870.10">
    <property type="entry name" value="Endonuclease Chain A"/>
    <property type="match status" value="2"/>
</dbReference>
<evidence type="ECO:0000313" key="11">
    <source>
        <dbReference type="Proteomes" id="UP001151760"/>
    </source>
</evidence>
<sequence length="467" mass="53273">MPSGGHRTDDCKFCWRSELCTVDIEYPFHSLFRTLDTAHHDDFHQPNYTGASIAKGGPREPWHDIHSRLEGPVAWDVLFNFEQRWKKQGGKDILVNFRELDDIIITPSPVMFPDDPETWNVQVFRSIDGGAAFGFPDTPEEAAKSGLVSGKDNIIDRSIQDAYIHAIRRAKNFIYIENQYFLGSSYAWNFDDVKGEDVGALHLIPKELSLKIVSKIEAGEKFTVYVVVPMWPEGIPESASVQAILDWQRRTMEMMYKDIVQALEAQGRVEDPRDYLTFFCLGNREAKTSGEYEPSESPEADSDYMKAQETRRFMIYVHAKMMIVDDEYIIVGSANINQRSMDGARDSEIAMGAYQPYHLSTREPARGQVHGFRMALWYEHLGMLDDTFQHPESTECVKKVNQIADKYWDLYASENFEQDLPGHLLRYPIGIASEGNVTELPGTEFFPDTKAHVLGAKSVYRPPILTS</sequence>
<feature type="domain" description="PLD phosphodiesterase" evidence="9">
    <location>
        <begin position="313"/>
        <end position="340"/>
    </location>
</feature>
<dbReference type="InterPro" id="IPR024632">
    <property type="entry name" value="PLipase_D_C"/>
</dbReference>
<evidence type="ECO:0000256" key="1">
    <source>
        <dbReference type="ARBA" id="ARBA00000798"/>
    </source>
</evidence>
<reference evidence="10" key="1">
    <citation type="journal article" date="2022" name="Int. J. Mol. Sci.">
        <title>Draft Genome of Tanacetum Coccineum: Genomic Comparison of Closely Related Tanacetum-Family Plants.</title>
        <authorList>
            <person name="Yamashiro T."/>
            <person name="Shiraishi A."/>
            <person name="Nakayama K."/>
            <person name="Satake H."/>
        </authorList>
    </citation>
    <scope>NUCLEOTIDE SEQUENCE</scope>
</reference>
<dbReference type="Proteomes" id="UP001151760">
    <property type="component" value="Unassembled WGS sequence"/>
</dbReference>
<protein>
    <recommendedName>
        <fullName evidence="2">phospholipase D</fullName>
        <ecNumber evidence="2">3.1.4.4</ecNumber>
    </recommendedName>
</protein>